<keyword evidence="4 6" id="KW-1133">Transmembrane helix</keyword>
<dbReference type="PROSITE" id="PS50850">
    <property type="entry name" value="MFS"/>
    <property type="match status" value="1"/>
</dbReference>
<feature type="transmembrane region" description="Helical" evidence="6">
    <location>
        <begin position="277"/>
        <end position="296"/>
    </location>
</feature>
<dbReference type="Proteomes" id="UP000426444">
    <property type="component" value="Chromosome"/>
</dbReference>
<dbReference type="InterPro" id="IPR020846">
    <property type="entry name" value="MFS_dom"/>
</dbReference>
<dbReference type="EMBL" id="CP046457">
    <property type="protein sequence ID" value="QGT99399.1"/>
    <property type="molecule type" value="Genomic_DNA"/>
</dbReference>
<sequence>MKNTIFTKELLSLFLSTFLVAVGFSIIIPVLPYYAESMGASAFQLGLLLTIYAICQFIFAPVWGSYSDKVGRKPVLLMGVIGFGITFILFGLASSVWMLFIARVAGGIFACAAIPAAMAYIGDTTSEENRGASMGFIGASLGLGMIIGPAMGGLLSSISLSLPFFVASGLACLNFIAILLFFKESLKPEDRIVDQKLHRPNLLEGLRTPIAVLFIITLLVSIAEASHHGTFALFSQGKLGLTPTDVGWAFTTAGVVSVIFQGLLVGKFIKWFGEDKTIVTGIFLIITSFALFLFTWNLQSTIAFMAIFAAGIGLCRPALTAAISKRTTMPQGRAMGIMQGYDSLGRALGPAMGGFLLDINLSFSYSMAIIILIISLFTFYFYKVPVVEREAEQIST</sequence>
<dbReference type="GO" id="GO:0005886">
    <property type="term" value="C:plasma membrane"/>
    <property type="evidence" value="ECO:0007669"/>
    <property type="project" value="UniProtKB-SubCell"/>
</dbReference>
<feature type="transmembrane region" description="Helical" evidence="6">
    <location>
        <begin position="206"/>
        <end position="226"/>
    </location>
</feature>
<evidence type="ECO:0000256" key="5">
    <source>
        <dbReference type="ARBA" id="ARBA00023136"/>
    </source>
</evidence>
<evidence type="ECO:0000256" key="2">
    <source>
        <dbReference type="ARBA" id="ARBA00022448"/>
    </source>
</evidence>
<feature type="transmembrane region" description="Helical" evidence="6">
    <location>
        <begin position="162"/>
        <end position="182"/>
    </location>
</feature>
<dbReference type="PANTHER" id="PTHR23504">
    <property type="entry name" value="MAJOR FACILITATOR SUPERFAMILY DOMAIN-CONTAINING PROTEIN 10"/>
    <property type="match status" value="1"/>
</dbReference>
<proteinExistence type="predicted"/>
<evidence type="ECO:0000313" key="8">
    <source>
        <dbReference type="EMBL" id="QGT99399.1"/>
    </source>
</evidence>
<feature type="transmembrane region" description="Helical" evidence="6">
    <location>
        <begin position="246"/>
        <end position="265"/>
    </location>
</feature>
<gene>
    <name evidence="8" type="ORF">SYNTR_0806</name>
</gene>
<dbReference type="KEGG" id="salq:SYNTR_0806"/>
<keyword evidence="9" id="KW-1185">Reference proteome</keyword>
<dbReference type="InterPro" id="IPR001958">
    <property type="entry name" value="Tet-R_TetA/multi-R_MdtG-like"/>
</dbReference>
<feature type="transmembrane region" description="Helical" evidence="6">
    <location>
        <begin position="134"/>
        <end position="156"/>
    </location>
</feature>
<reference evidence="9" key="1">
    <citation type="journal article" date="2019" name="Microbiology">
        <title>Complete Genome Sequence of an Uncultured Bacterium of the Candidate Phylum Bipolaricaulota.</title>
        <authorList>
            <person name="Kadnikov V.V."/>
            <person name="Mardanov A.V."/>
            <person name="Beletsky A.V."/>
            <person name="Frank Y.A."/>
            <person name="Karnachuk O.V."/>
            <person name="Ravin N.V."/>
        </authorList>
    </citation>
    <scope>NUCLEOTIDE SEQUENCE [LARGE SCALE GENOMIC DNA]</scope>
</reference>
<organism evidence="8 9">
    <name type="scientific">Candidatus Syntrophocurvum alkaliphilum</name>
    <dbReference type="NCBI Taxonomy" id="2293317"/>
    <lineage>
        <taxon>Bacteria</taxon>
        <taxon>Bacillati</taxon>
        <taxon>Bacillota</taxon>
        <taxon>Clostridia</taxon>
        <taxon>Eubacteriales</taxon>
        <taxon>Syntrophomonadaceae</taxon>
        <taxon>Candidatus Syntrophocurvum</taxon>
    </lineage>
</organism>
<protein>
    <submittedName>
        <fullName evidence="8">Putative MFS-type transporter</fullName>
    </submittedName>
</protein>
<dbReference type="InterPro" id="IPR011701">
    <property type="entry name" value="MFS"/>
</dbReference>
<feature type="transmembrane region" description="Helical" evidence="6">
    <location>
        <begin position="41"/>
        <end position="63"/>
    </location>
</feature>
<dbReference type="Pfam" id="PF07690">
    <property type="entry name" value="MFS_1"/>
    <property type="match status" value="1"/>
</dbReference>
<feature type="transmembrane region" description="Helical" evidence="6">
    <location>
        <begin position="302"/>
        <end position="319"/>
    </location>
</feature>
<keyword evidence="5 6" id="KW-0472">Membrane</keyword>
<dbReference type="SUPFAM" id="SSF103473">
    <property type="entry name" value="MFS general substrate transporter"/>
    <property type="match status" value="1"/>
</dbReference>
<evidence type="ECO:0000313" key="9">
    <source>
        <dbReference type="Proteomes" id="UP000426444"/>
    </source>
</evidence>
<dbReference type="PRINTS" id="PR01035">
    <property type="entry name" value="TCRTETA"/>
</dbReference>
<evidence type="ECO:0000256" key="1">
    <source>
        <dbReference type="ARBA" id="ARBA00004651"/>
    </source>
</evidence>
<keyword evidence="2" id="KW-0813">Transport</keyword>
<dbReference type="Gene3D" id="1.20.1250.20">
    <property type="entry name" value="MFS general substrate transporter like domains"/>
    <property type="match status" value="1"/>
</dbReference>
<feature type="transmembrane region" description="Helical" evidence="6">
    <location>
        <begin position="100"/>
        <end position="122"/>
    </location>
</feature>
<accession>A0A6I6DAL7</accession>
<feature type="domain" description="Major facilitator superfamily (MFS) profile" evidence="7">
    <location>
        <begin position="9"/>
        <end position="386"/>
    </location>
</feature>
<dbReference type="InterPro" id="IPR036259">
    <property type="entry name" value="MFS_trans_sf"/>
</dbReference>
<feature type="transmembrane region" description="Helical" evidence="6">
    <location>
        <begin position="12"/>
        <end position="35"/>
    </location>
</feature>
<name>A0A6I6DAL7_9FIRM</name>
<comment type="subcellular location">
    <subcellularLocation>
        <location evidence="1">Cell membrane</location>
        <topology evidence="1">Multi-pass membrane protein</topology>
    </subcellularLocation>
</comment>
<dbReference type="AlphaFoldDB" id="A0A6I6DAL7"/>
<dbReference type="RefSeq" id="WP_197079184.1">
    <property type="nucleotide sequence ID" value="NZ_CP046457.1"/>
</dbReference>
<evidence type="ECO:0000259" key="7">
    <source>
        <dbReference type="PROSITE" id="PS50850"/>
    </source>
</evidence>
<evidence type="ECO:0000256" key="3">
    <source>
        <dbReference type="ARBA" id="ARBA00022692"/>
    </source>
</evidence>
<evidence type="ECO:0000256" key="4">
    <source>
        <dbReference type="ARBA" id="ARBA00022989"/>
    </source>
</evidence>
<feature type="transmembrane region" description="Helical" evidence="6">
    <location>
        <begin position="363"/>
        <end position="382"/>
    </location>
</feature>
<evidence type="ECO:0000256" key="6">
    <source>
        <dbReference type="SAM" id="Phobius"/>
    </source>
</evidence>
<keyword evidence="3 6" id="KW-0812">Transmembrane</keyword>
<dbReference type="PANTHER" id="PTHR23504:SF115">
    <property type="entry name" value="MULTIDRUG RESISTANCE PROTEIN 2"/>
    <property type="match status" value="1"/>
</dbReference>
<dbReference type="CDD" id="cd17325">
    <property type="entry name" value="MFS_MdtG_SLC18_like"/>
    <property type="match status" value="1"/>
</dbReference>
<feature type="transmembrane region" description="Helical" evidence="6">
    <location>
        <begin position="75"/>
        <end position="94"/>
    </location>
</feature>
<dbReference type="GO" id="GO:0022857">
    <property type="term" value="F:transmembrane transporter activity"/>
    <property type="evidence" value="ECO:0007669"/>
    <property type="project" value="InterPro"/>
</dbReference>